<name>A0A7S0GAG2_9STRA</name>
<evidence type="ECO:0000313" key="1">
    <source>
        <dbReference type="EMBL" id="CAD8406014.1"/>
    </source>
</evidence>
<dbReference type="PANTHER" id="PTHR12775:SF0">
    <property type="entry name" value="REPLICATION TERMINATION FACTOR 2"/>
    <property type="match status" value="1"/>
</dbReference>
<dbReference type="AlphaFoldDB" id="A0A7S0GAG2"/>
<protein>
    <recommendedName>
        <fullName evidence="2">Replication termination factor 2</fullName>
    </recommendedName>
</protein>
<dbReference type="GO" id="GO:0005634">
    <property type="term" value="C:nucleus"/>
    <property type="evidence" value="ECO:0007669"/>
    <property type="project" value="TreeGrafter"/>
</dbReference>
<dbReference type="Pfam" id="PF04641">
    <property type="entry name" value="Rtf2"/>
    <property type="match status" value="1"/>
</dbReference>
<evidence type="ECO:0008006" key="2">
    <source>
        <dbReference type="Google" id="ProtNLM"/>
    </source>
</evidence>
<dbReference type="EMBL" id="HBEL01004466">
    <property type="protein sequence ID" value="CAD8406014.1"/>
    <property type="molecule type" value="Transcribed_RNA"/>
</dbReference>
<dbReference type="InterPro" id="IPR006735">
    <property type="entry name" value="Rtf2"/>
</dbReference>
<organism evidence="1">
    <name type="scientific">Proboscia inermis</name>
    <dbReference type="NCBI Taxonomy" id="420281"/>
    <lineage>
        <taxon>Eukaryota</taxon>
        <taxon>Sar</taxon>
        <taxon>Stramenopiles</taxon>
        <taxon>Ochrophyta</taxon>
        <taxon>Bacillariophyta</taxon>
        <taxon>Coscinodiscophyceae</taxon>
        <taxon>Rhizosoleniophycidae</taxon>
        <taxon>Rhizosoleniales</taxon>
        <taxon>Rhizosoleniaceae</taxon>
        <taxon>Proboscia</taxon>
    </lineage>
</organism>
<gene>
    <name evidence="1" type="ORF">PINE0816_LOCUS2130</name>
</gene>
<proteinExistence type="predicted"/>
<dbReference type="GO" id="GO:0006274">
    <property type="term" value="P:DNA replication termination"/>
    <property type="evidence" value="ECO:0007669"/>
    <property type="project" value="TreeGrafter"/>
</dbReference>
<accession>A0A7S0GAG2</accession>
<sequence length="315" mass="34361">MGGDGGVVATNRNYLRGAGKADHTGDATRHKKNCNNAESADQAKQTMTTCALTGSPLSLVSGGVVACPYGRMYGREAALEALLRRRTMSDSRGPDYSKTSNLGIHIRGLKDLYPVRFHYTEGSFKGNREEKVPSCPITGVDLNGSHTSYLVVKLEKRKSKKSKSVMNDETNTNDPNVISERAIKEMGADELQTQFGPFDKNDLIRLAPPTIGGILEEIVQKLELKREKKAMAKAMQNDKKRKNGAIVKCSSKEPKHISSTPKDSFAHLKTSISKSVDVARANASLVVASSSALSSLFVKESNLSEKEKKDNLFVR</sequence>
<reference evidence="1" key="1">
    <citation type="submission" date="2021-01" db="EMBL/GenBank/DDBJ databases">
        <authorList>
            <person name="Corre E."/>
            <person name="Pelletier E."/>
            <person name="Niang G."/>
            <person name="Scheremetjew M."/>
            <person name="Finn R."/>
            <person name="Kale V."/>
            <person name="Holt S."/>
            <person name="Cochrane G."/>
            <person name="Meng A."/>
            <person name="Brown T."/>
            <person name="Cohen L."/>
        </authorList>
    </citation>
    <scope>NUCLEOTIDE SEQUENCE</scope>
    <source>
        <strain evidence="1">CCAP1064/1</strain>
    </source>
</reference>
<dbReference type="PANTHER" id="PTHR12775">
    <property type="entry name" value="PROTEIN C20ORF43 HOMOLOG"/>
    <property type="match status" value="1"/>
</dbReference>